<evidence type="ECO:0008006" key="4">
    <source>
        <dbReference type="Google" id="ProtNLM"/>
    </source>
</evidence>
<keyword evidence="3" id="KW-1185">Reference proteome</keyword>
<sequence length="62" mass="7208">MSDMMMVMMMIMVMVVVVVMVMMMVMYIIQWCTIRLLLALHWQLAQNSDSMILGHGLKSLKV</sequence>
<dbReference type="EMBL" id="CP111020">
    <property type="protein sequence ID" value="WAR15699.1"/>
    <property type="molecule type" value="Genomic_DNA"/>
</dbReference>
<dbReference type="Proteomes" id="UP001164746">
    <property type="component" value="Chromosome 9"/>
</dbReference>
<protein>
    <recommendedName>
        <fullName evidence="4">NADH dehydrogenase subunit 4L</fullName>
    </recommendedName>
</protein>
<keyword evidence="1" id="KW-1133">Transmembrane helix</keyword>
<proteinExistence type="predicted"/>
<accession>A0ABY7F3B6</accession>
<keyword evidence="1" id="KW-0812">Transmembrane</keyword>
<evidence type="ECO:0000313" key="3">
    <source>
        <dbReference type="Proteomes" id="UP001164746"/>
    </source>
</evidence>
<evidence type="ECO:0000313" key="2">
    <source>
        <dbReference type="EMBL" id="WAR15699.1"/>
    </source>
</evidence>
<reference evidence="2" key="1">
    <citation type="submission" date="2022-11" db="EMBL/GenBank/DDBJ databases">
        <title>Centuries of genome instability and evolution in soft-shell clam transmissible cancer (bioRxiv).</title>
        <authorList>
            <person name="Hart S.F.M."/>
            <person name="Yonemitsu M.A."/>
            <person name="Giersch R.M."/>
            <person name="Beal B.F."/>
            <person name="Arriagada G."/>
            <person name="Davis B.W."/>
            <person name="Ostrander E.A."/>
            <person name="Goff S.P."/>
            <person name="Metzger M.J."/>
        </authorList>
    </citation>
    <scope>NUCLEOTIDE SEQUENCE</scope>
    <source>
        <strain evidence="2">MELC-2E11</strain>
        <tissue evidence="2">Siphon/mantle</tissue>
    </source>
</reference>
<evidence type="ECO:0000256" key="1">
    <source>
        <dbReference type="SAM" id="Phobius"/>
    </source>
</evidence>
<name>A0ABY7F3B6_MYAAR</name>
<keyword evidence="1" id="KW-0472">Membrane</keyword>
<organism evidence="2 3">
    <name type="scientific">Mya arenaria</name>
    <name type="common">Soft-shell clam</name>
    <dbReference type="NCBI Taxonomy" id="6604"/>
    <lineage>
        <taxon>Eukaryota</taxon>
        <taxon>Metazoa</taxon>
        <taxon>Spiralia</taxon>
        <taxon>Lophotrochozoa</taxon>
        <taxon>Mollusca</taxon>
        <taxon>Bivalvia</taxon>
        <taxon>Autobranchia</taxon>
        <taxon>Heteroconchia</taxon>
        <taxon>Euheterodonta</taxon>
        <taxon>Imparidentia</taxon>
        <taxon>Neoheterodontei</taxon>
        <taxon>Myida</taxon>
        <taxon>Myoidea</taxon>
        <taxon>Myidae</taxon>
        <taxon>Mya</taxon>
    </lineage>
</organism>
<feature type="transmembrane region" description="Helical" evidence="1">
    <location>
        <begin position="6"/>
        <end position="29"/>
    </location>
</feature>
<gene>
    <name evidence="2" type="ORF">MAR_005804</name>
</gene>